<dbReference type="AlphaFoldDB" id="A0A151IIM5"/>
<reference evidence="1 2" key="1">
    <citation type="submission" date="2016-03" db="EMBL/GenBank/DDBJ databases">
        <title>Cyphomyrmex costatus WGS genome.</title>
        <authorList>
            <person name="Nygaard S."/>
            <person name="Hu H."/>
            <person name="Boomsma J."/>
            <person name="Zhang G."/>
        </authorList>
    </citation>
    <scope>NUCLEOTIDE SEQUENCE [LARGE SCALE GENOMIC DNA]</scope>
    <source>
        <strain evidence="1">MS0001</strain>
        <tissue evidence="1">Whole body</tissue>
    </source>
</reference>
<evidence type="ECO:0000313" key="1">
    <source>
        <dbReference type="EMBL" id="KYN02539.1"/>
    </source>
</evidence>
<proteinExistence type="predicted"/>
<organism evidence="1 2">
    <name type="scientific">Cyphomyrmex costatus</name>
    <dbReference type="NCBI Taxonomy" id="456900"/>
    <lineage>
        <taxon>Eukaryota</taxon>
        <taxon>Metazoa</taxon>
        <taxon>Ecdysozoa</taxon>
        <taxon>Arthropoda</taxon>
        <taxon>Hexapoda</taxon>
        <taxon>Insecta</taxon>
        <taxon>Pterygota</taxon>
        <taxon>Neoptera</taxon>
        <taxon>Endopterygota</taxon>
        <taxon>Hymenoptera</taxon>
        <taxon>Apocrita</taxon>
        <taxon>Aculeata</taxon>
        <taxon>Formicoidea</taxon>
        <taxon>Formicidae</taxon>
        <taxon>Myrmicinae</taxon>
        <taxon>Cyphomyrmex</taxon>
    </lineage>
</organism>
<evidence type="ECO:0000313" key="2">
    <source>
        <dbReference type="Proteomes" id="UP000078542"/>
    </source>
</evidence>
<name>A0A151IIM5_9HYME</name>
<gene>
    <name evidence="1" type="ORF">ALC62_06632</name>
</gene>
<protein>
    <submittedName>
        <fullName evidence="1">Uncharacterized protein</fullName>
    </submittedName>
</protein>
<dbReference type="STRING" id="456900.A0A151IIM5"/>
<keyword evidence="2" id="KW-1185">Reference proteome</keyword>
<sequence length="346" mass="39931">MCRIYSTLNYPNNKNYKTIDRIYKIKYIKDIIQDLESYGPAGLIHIAFLSNIIQRPIRIWNANGNLNKIIGKKKTGQPVDIEYHAINLEEIGHWTLRGGKDPDNVISDLNSCLFSAIGSQIGQNPLRLRKWTQLKLKVNFQNLIKWIDKILQLEGSNKRILMIGGARYIGKTIEDAKAILDKSQRAEGYNQYSKFQVGHSRGHASKPTETEFNEDRIEQYSRRYDKTGFLSDGDMDFVTHLALKTEQAQDAIIKLNKTSRDSIKLTIPRDDIETQRFIECFTRLDLPKATKWSKGVKSKCPSREFKRPSGKRRYVTITRLVHVRGHSRGHAKTRHSIESNNILYIV</sequence>
<dbReference type="EMBL" id="KQ977464">
    <property type="protein sequence ID" value="KYN02539.1"/>
    <property type="molecule type" value="Genomic_DNA"/>
</dbReference>
<dbReference type="Proteomes" id="UP000078542">
    <property type="component" value="Unassembled WGS sequence"/>
</dbReference>
<accession>A0A151IIM5</accession>